<dbReference type="EMBL" id="JXCQ01000010">
    <property type="protein sequence ID" value="KIR22940.1"/>
    <property type="molecule type" value="Genomic_DNA"/>
</dbReference>
<dbReference type="Proteomes" id="UP000032210">
    <property type="component" value="Unassembled WGS sequence"/>
</dbReference>
<dbReference type="RefSeq" id="WP_052501126.1">
    <property type="nucleotide sequence ID" value="NZ_JXCQ01000010.1"/>
</dbReference>
<dbReference type="AlphaFoldDB" id="A0A0D0TPZ4"/>
<accession>A0A0D0TPZ4</accession>
<protein>
    <recommendedName>
        <fullName evidence="2">Dit-like phage tail protein N-terminal domain-containing protein</fullName>
    </recommendedName>
</protein>
<feature type="region of interest" description="Disordered" evidence="1">
    <location>
        <begin position="209"/>
        <end position="271"/>
    </location>
</feature>
<sequence length="271" mass="30191">MTIAIRRKNGDTLWFDAIEGFDEVLTATTTKHPIGSGAFVTDHIIKDNPRFTLRGILSDADFNFNRPNIGSDYEGWQSVTSNKQYANNTPTNSTVSINTNTNTFKKFLPESISQYTFTEIPEVVVTEQPKVKSASAVRMDLMQMWDDKEEFTLLDLETNLVRRSWANCVFNSLSFSENADGGDSQALFPVMEIEQVRYAETKQIKVRIKNKGRKQGIATKRKKVDEDDASKNPTDLSHQSASQRINAQGPKSGAPDPVPAPKPTGNEGVNP</sequence>
<comment type="caution">
    <text evidence="3">The sequence shown here is derived from an EMBL/GenBank/DDBJ whole genome shotgun (WGS) entry which is preliminary data.</text>
</comment>
<evidence type="ECO:0000313" key="4">
    <source>
        <dbReference type="Proteomes" id="UP000032210"/>
    </source>
</evidence>
<gene>
    <name evidence="3" type="ORF">PFLU3_16230</name>
</gene>
<proteinExistence type="predicted"/>
<dbReference type="InterPro" id="IPR048494">
    <property type="entry name" value="Dit-like_N"/>
</dbReference>
<feature type="compositionally biased region" description="Basic residues" evidence="1">
    <location>
        <begin position="209"/>
        <end position="222"/>
    </location>
</feature>
<evidence type="ECO:0000259" key="2">
    <source>
        <dbReference type="Pfam" id="PF21821"/>
    </source>
</evidence>
<name>A0A0D0TPZ4_PSEFL</name>
<dbReference type="PATRIC" id="fig|294.125.peg.1671"/>
<dbReference type="Pfam" id="PF21821">
    <property type="entry name" value="Dit_like"/>
    <property type="match status" value="1"/>
</dbReference>
<feature type="compositionally biased region" description="Polar residues" evidence="1">
    <location>
        <begin position="231"/>
        <end position="246"/>
    </location>
</feature>
<feature type="domain" description="Dit-like phage tail protein N-terminal" evidence="2">
    <location>
        <begin position="15"/>
        <end position="206"/>
    </location>
</feature>
<evidence type="ECO:0000256" key="1">
    <source>
        <dbReference type="SAM" id="MobiDB-lite"/>
    </source>
</evidence>
<reference evidence="3 4" key="1">
    <citation type="submission" date="2015-01" db="EMBL/GenBank/DDBJ databases">
        <title>Genome sequence of the beneficial rhizobacterium Pseudomonas fluorescens 2-79.</title>
        <authorList>
            <person name="Thuermer A."/>
            <person name="Daniel R."/>
        </authorList>
    </citation>
    <scope>NUCLEOTIDE SEQUENCE [LARGE SCALE GENOMIC DNA]</scope>
    <source>
        <strain evidence="3 4">2-79</strain>
    </source>
</reference>
<evidence type="ECO:0000313" key="3">
    <source>
        <dbReference type="EMBL" id="KIR22940.1"/>
    </source>
</evidence>
<organism evidence="3 4">
    <name type="scientific">Pseudomonas fluorescens</name>
    <dbReference type="NCBI Taxonomy" id="294"/>
    <lineage>
        <taxon>Bacteria</taxon>
        <taxon>Pseudomonadati</taxon>
        <taxon>Pseudomonadota</taxon>
        <taxon>Gammaproteobacteria</taxon>
        <taxon>Pseudomonadales</taxon>
        <taxon>Pseudomonadaceae</taxon>
        <taxon>Pseudomonas</taxon>
    </lineage>
</organism>